<dbReference type="GO" id="GO:0005737">
    <property type="term" value="C:cytoplasm"/>
    <property type="evidence" value="ECO:0007669"/>
    <property type="project" value="TreeGrafter"/>
</dbReference>
<feature type="repeat" description="TPR" evidence="3">
    <location>
        <begin position="525"/>
        <end position="558"/>
    </location>
</feature>
<comment type="caution">
    <text evidence="4">The sequence shown here is derived from an EMBL/GenBank/DDBJ whole genome shotgun (WGS) entry which is preliminary data.</text>
</comment>
<protein>
    <submittedName>
        <fullName evidence="4">Anaphase promoting complex subunit</fullName>
    </submittedName>
</protein>
<evidence type="ECO:0000313" key="4">
    <source>
        <dbReference type="EMBL" id="GMM51183.1"/>
    </source>
</evidence>
<keyword evidence="1 3" id="KW-0802">TPR repeat</keyword>
<accession>A0AAV5RI97</accession>
<dbReference type="Gene3D" id="1.25.40.10">
    <property type="entry name" value="Tetratricopeptide repeat domain"/>
    <property type="match status" value="4"/>
</dbReference>
<dbReference type="PROSITE" id="PS50005">
    <property type="entry name" value="TPR"/>
    <property type="match status" value="5"/>
</dbReference>
<evidence type="ECO:0000256" key="2">
    <source>
        <dbReference type="ARBA" id="ARBA00038210"/>
    </source>
</evidence>
<dbReference type="SUPFAM" id="SSF48452">
    <property type="entry name" value="TPR-like"/>
    <property type="match status" value="2"/>
</dbReference>
<dbReference type="GO" id="GO:0031145">
    <property type="term" value="P:anaphase-promoting complex-dependent catabolic process"/>
    <property type="evidence" value="ECO:0007669"/>
    <property type="project" value="TreeGrafter"/>
</dbReference>
<name>A0AAV5RI97_STABA</name>
<dbReference type="Proteomes" id="UP001362899">
    <property type="component" value="Unassembled WGS sequence"/>
</dbReference>
<feature type="repeat" description="TPR" evidence="3">
    <location>
        <begin position="491"/>
        <end position="524"/>
    </location>
</feature>
<dbReference type="GO" id="GO:0016567">
    <property type="term" value="P:protein ubiquitination"/>
    <property type="evidence" value="ECO:0007669"/>
    <property type="project" value="TreeGrafter"/>
</dbReference>
<dbReference type="AlphaFoldDB" id="A0AAV5RI97"/>
<feature type="repeat" description="TPR" evidence="3">
    <location>
        <begin position="661"/>
        <end position="694"/>
    </location>
</feature>
<comment type="similarity">
    <text evidence="2">Belongs to the APC3/CDC27 family.</text>
</comment>
<dbReference type="SMART" id="SM00028">
    <property type="entry name" value="TPR"/>
    <property type="match status" value="7"/>
</dbReference>
<dbReference type="GO" id="GO:0051301">
    <property type="term" value="P:cell division"/>
    <property type="evidence" value="ECO:0007669"/>
    <property type="project" value="TreeGrafter"/>
</dbReference>
<dbReference type="InterPro" id="IPR019734">
    <property type="entry name" value="TPR_rpt"/>
</dbReference>
<evidence type="ECO:0000256" key="1">
    <source>
        <dbReference type="ARBA" id="ARBA00022803"/>
    </source>
</evidence>
<dbReference type="PROSITE" id="PS50293">
    <property type="entry name" value="TPR_REGION"/>
    <property type="match status" value="1"/>
</dbReference>
<feature type="repeat" description="TPR" evidence="3">
    <location>
        <begin position="559"/>
        <end position="592"/>
    </location>
</feature>
<sequence>MDLLAQQIWQCMDLDLLQGAEFLAEQMLANADTAYSRYLLATVYYRQSQFATAMSIVKSSLRNLDCAWIFGKCCLKLKKGEEGIRAIEAVRKQWDVDNDMPFPSVHGRCELSSAGFHLLLAQLLALSNSDMASEASTLELIKSAQLNPFLIENVLPLAESTNTHINPSSLFSRFEDPFGPSRVPDIQEDAPSVHRSAVTSTPRRFDASPFLSTPLVPNGNNNNSATVNATTIANSTQELNLNGNTTNTGNFSANVSNSADILSPPAANRPIFQPAAGFGLLQTPLRMPPPSVVPASKLRPERVFSLSFKRQDQSSFSTLGKNIFGSPVNNDHMSGFGRSGPGISAIAASAGASAHVSRVNAGAQEALAGLNAPETSHINNADGIDAFNMIFEAIELFSQAEFSQALQQLERLSRDVQMTSFVLSMKGRCYLELAEYSKGADIYKTLKKMQPGRYKDMEYYSTALWHLKKEQDLDMLAYDLTNKSNNLRRHWQSWCVLGNAFSLKKDTANAIKCFERACIINPKCAYVLTLMGYEYISDDEFQSAIVSFVKALTADPQKYNAWYGLGSVYYSLGKYSEAEIYFLQAVRLNPNNSILLCLLGAVYENLDNTVKALDAYTRACTINPDLPIPRFRKAELLVSQNKYDEALEELHFAAKLAPEDYNIQLALGSVYGSLNEKLKAMQHLTYALQLAPKSALVVRQKISALEKELGKN</sequence>
<feature type="repeat" description="TPR" evidence="3">
    <location>
        <begin position="593"/>
        <end position="626"/>
    </location>
</feature>
<gene>
    <name evidence="4" type="ORF">DASB73_021410</name>
</gene>
<keyword evidence="5" id="KW-1185">Reference proteome</keyword>
<dbReference type="Pfam" id="PF12895">
    <property type="entry name" value="ANAPC3"/>
    <property type="match status" value="1"/>
</dbReference>
<reference evidence="4 5" key="1">
    <citation type="journal article" date="2023" name="Elife">
        <title>Identification of key yeast species and microbe-microbe interactions impacting larval growth of Drosophila in the wild.</title>
        <authorList>
            <person name="Mure A."/>
            <person name="Sugiura Y."/>
            <person name="Maeda R."/>
            <person name="Honda K."/>
            <person name="Sakurai N."/>
            <person name="Takahashi Y."/>
            <person name="Watada M."/>
            <person name="Katoh T."/>
            <person name="Gotoh A."/>
            <person name="Gotoh Y."/>
            <person name="Taniguchi I."/>
            <person name="Nakamura K."/>
            <person name="Hayashi T."/>
            <person name="Katayama T."/>
            <person name="Uemura T."/>
            <person name="Hattori Y."/>
        </authorList>
    </citation>
    <scope>NUCLEOTIDE SEQUENCE [LARGE SCALE GENOMIC DNA]</scope>
    <source>
        <strain evidence="4 5">SB-73</strain>
    </source>
</reference>
<proteinExistence type="inferred from homology"/>
<evidence type="ECO:0000256" key="3">
    <source>
        <dbReference type="PROSITE-ProRule" id="PRU00339"/>
    </source>
</evidence>
<dbReference type="PANTHER" id="PTHR12558:SF13">
    <property type="entry name" value="CELL DIVISION CYCLE PROTEIN 27 HOMOLOG"/>
    <property type="match status" value="1"/>
</dbReference>
<dbReference type="Pfam" id="PF13181">
    <property type="entry name" value="TPR_8"/>
    <property type="match status" value="2"/>
</dbReference>
<dbReference type="Pfam" id="PF00515">
    <property type="entry name" value="TPR_1"/>
    <property type="match status" value="1"/>
</dbReference>
<dbReference type="PANTHER" id="PTHR12558">
    <property type="entry name" value="CELL DIVISION CYCLE 16,23,27"/>
    <property type="match status" value="1"/>
</dbReference>
<dbReference type="EMBL" id="BTGC01000003">
    <property type="protein sequence ID" value="GMM51183.1"/>
    <property type="molecule type" value="Genomic_DNA"/>
</dbReference>
<dbReference type="GO" id="GO:0007091">
    <property type="term" value="P:metaphase/anaphase transition of mitotic cell cycle"/>
    <property type="evidence" value="ECO:0007669"/>
    <property type="project" value="TreeGrafter"/>
</dbReference>
<organism evidence="4 5">
    <name type="scientific">Starmerella bacillaris</name>
    <name type="common">Yeast</name>
    <name type="synonym">Candida zemplinina</name>
    <dbReference type="NCBI Taxonomy" id="1247836"/>
    <lineage>
        <taxon>Eukaryota</taxon>
        <taxon>Fungi</taxon>
        <taxon>Dikarya</taxon>
        <taxon>Ascomycota</taxon>
        <taxon>Saccharomycotina</taxon>
        <taxon>Dipodascomycetes</taxon>
        <taxon>Dipodascales</taxon>
        <taxon>Trichomonascaceae</taxon>
        <taxon>Starmerella</taxon>
    </lineage>
</organism>
<evidence type="ECO:0000313" key="5">
    <source>
        <dbReference type="Proteomes" id="UP001362899"/>
    </source>
</evidence>
<dbReference type="GO" id="GO:0005680">
    <property type="term" value="C:anaphase-promoting complex"/>
    <property type="evidence" value="ECO:0007669"/>
    <property type="project" value="UniProtKB-ARBA"/>
</dbReference>
<dbReference type="Pfam" id="PF13432">
    <property type="entry name" value="TPR_16"/>
    <property type="match status" value="1"/>
</dbReference>
<dbReference type="InterPro" id="IPR011990">
    <property type="entry name" value="TPR-like_helical_dom_sf"/>
</dbReference>